<accession>A0A6L6UC92</accession>
<dbReference type="GO" id="GO:0016747">
    <property type="term" value="F:acyltransferase activity, transferring groups other than amino-acyl groups"/>
    <property type="evidence" value="ECO:0007669"/>
    <property type="project" value="InterPro"/>
</dbReference>
<evidence type="ECO:0000313" key="8">
    <source>
        <dbReference type="Proteomes" id="UP000478208"/>
    </source>
</evidence>
<feature type="domain" description="N-acetyltransferase" evidence="6">
    <location>
        <begin position="90"/>
        <end position="148"/>
    </location>
</feature>
<evidence type="ECO:0000256" key="2">
    <source>
        <dbReference type="ARBA" id="ARBA00022649"/>
    </source>
</evidence>
<protein>
    <submittedName>
        <fullName evidence="7">GNAT family N-acetyltransferase</fullName>
    </submittedName>
</protein>
<proteinExistence type="predicted"/>
<dbReference type="Gene3D" id="3.40.630.30">
    <property type="match status" value="1"/>
</dbReference>
<comment type="caution">
    <text evidence="7">The sequence shown here is derived from an EMBL/GenBank/DDBJ whole genome shotgun (WGS) entry which is preliminary data.</text>
</comment>
<keyword evidence="8" id="KW-1185">Reference proteome</keyword>
<evidence type="ECO:0000259" key="6">
    <source>
        <dbReference type="Pfam" id="PF13673"/>
    </source>
</evidence>
<comment type="catalytic activity">
    <reaction evidence="5">
        <text>glycyl-tRNA(Gly) + acetyl-CoA = N-acetylglycyl-tRNA(Gly) + CoA + H(+)</text>
        <dbReference type="Rhea" id="RHEA:81867"/>
        <dbReference type="Rhea" id="RHEA-COMP:9683"/>
        <dbReference type="Rhea" id="RHEA-COMP:19766"/>
        <dbReference type="ChEBI" id="CHEBI:15378"/>
        <dbReference type="ChEBI" id="CHEBI:57287"/>
        <dbReference type="ChEBI" id="CHEBI:57288"/>
        <dbReference type="ChEBI" id="CHEBI:78522"/>
        <dbReference type="ChEBI" id="CHEBI:232036"/>
    </reaction>
</comment>
<keyword evidence="1" id="KW-0678">Repressor</keyword>
<evidence type="ECO:0000256" key="4">
    <source>
        <dbReference type="ARBA" id="ARBA00023315"/>
    </source>
</evidence>
<evidence type="ECO:0000313" key="7">
    <source>
        <dbReference type="EMBL" id="MUU79878.1"/>
    </source>
</evidence>
<dbReference type="RefSeq" id="WP_157364934.1">
    <property type="nucleotide sequence ID" value="NZ_WOWS01000010.1"/>
</dbReference>
<dbReference type="AlphaFoldDB" id="A0A6L6UC92"/>
<keyword evidence="2" id="KW-1277">Toxin-antitoxin system</keyword>
<organism evidence="7 8">
    <name type="scientific">Winogradskyella endarachnes</name>
    <dbReference type="NCBI Taxonomy" id="2681965"/>
    <lineage>
        <taxon>Bacteria</taxon>
        <taxon>Pseudomonadati</taxon>
        <taxon>Bacteroidota</taxon>
        <taxon>Flavobacteriia</taxon>
        <taxon>Flavobacteriales</taxon>
        <taxon>Flavobacteriaceae</taxon>
        <taxon>Winogradskyella</taxon>
    </lineage>
</organism>
<evidence type="ECO:0000256" key="5">
    <source>
        <dbReference type="ARBA" id="ARBA00049880"/>
    </source>
</evidence>
<sequence>MDLKITTLESNHDKKSFSCGYSMLDNYIQKQAKQDIKRDLSACFVLENEQSHLVLGYYTLSANSISRGDFPISISKKLPKSYQDLPTILLGRLAIDEKYKGNGFGELILLDALNRCVQISKNLGTLAVVVDPIDSKAEKFYYKYGFILIPGTGKMFIPIKTIEDSI</sequence>
<evidence type="ECO:0000256" key="1">
    <source>
        <dbReference type="ARBA" id="ARBA00022491"/>
    </source>
</evidence>
<dbReference type="EMBL" id="WOWS01000010">
    <property type="protein sequence ID" value="MUU79878.1"/>
    <property type="molecule type" value="Genomic_DNA"/>
</dbReference>
<dbReference type="InterPro" id="IPR016181">
    <property type="entry name" value="Acyl_CoA_acyltransferase"/>
</dbReference>
<dbReference type="InterPro" id="IPR000182">
    <property type="entry name" value="GNAT_dom"/>
</dbReference>
<keyword evidence="4" id="KW-0012">Acyltransferase</keyword>
<dbReference type="PANTHER" id="PTHR36449">
    <property type="entry name" value="ACETYLTRANSFERASE-RELATED"/>
    <property type="match status" value="1"/>
</dbReference>
<reference evidence="7 8" key="1">
    <citation type="submission" date="2019-12" db="EMBL/GenBank/DDBJ databases">
        <authorList>
            <person name="Li J."/>
        </authorList>
    </citation>
    <scope>NUCLEOTIDE SEQUENCE [LARGE SCALE GENOMIC DNA]</scope>
    <source>
        <strain evidence="7 8">HL2-2</strain>
    </source>
</reference>
<dbReference type="PANTHER" id="PTHR36449:SF1">
    <property type="entry name" value="ACETYLTRANSFERASE"/>
    <property type="match status" value="1"/>
</dbReference>
<dbReference type="SUPFAM" id="SSF55729">
    <property type="entry name" value="Acyl-CoA N-acyltransferases (Nat)"/>
    <property type="match status" value="1"/>
</dbReference>
<gene>
    <name evidence="7" type="ORF">GN138_15625</name>
</gene>
<evidence type="ECO:0000256" key="3">
    <source>
        <dbReference type="ARBA" id="ARBA00022679"/>
    </source>
</evidence>
<name>A0A6L6UC92_9FLAO</name>
<dbReference type="Pfam" id="PF13673">
    <property type="entry name" value="Acetyltransf_10"/>
    <property type="match status" value="1"/>
</dbReference>
<keyword evidence="3 7" id="KW-0808">Transferase</keyword>
<dbReference type="Proteomes" id="UP000478208">
    <property type="component" value="Unassembled WGS sequence"/>
</dbReference>